<gene>
    <name evidence="1" type="ORF">JQ615_11280</name>
</gene>
<name>A0ABS5FGR3_9BRAD</name>
<evidence type="ECO:0008006" key="3">
    <source>
        <dbReference type="Google" id="ProtNLM"/>
    </source>
</evidence>
<dbReference type="Proteomes" id="UP001315278">
    <property type="component" value="Unassembled WGS sequence"/>
</dbReference>
<dbReference type="SUPFAM" id="SSF88713">
    <property type="entry name" value="Glycoside hydrolase/deacetylase"/>
    <property type="match status" value="1"/>
</dbReference>
<keyword evidence="2" id="KW-1185">Reference proteome</keyword>
<proteinExistence type="predicted"/>
<accession>A0ABS5FGR3</accession>
<dbReference type="Gene3D" id="3.20.20.370">
    <property type="entry name" value="Glycoside hydrolase/deacetylase"/>
    <property type="match status" value="1"/>
</dbReference>
<dbReference type="EMBL" id="JAFCJH010000009">
    <property type="protein sequence ID" value="MBR0795973.1"/>
    <property type="molecule type" value="Genomic_DNA"/>
</dbReference>
<comment type="caution">
    <text evidence="1">The sequence shown here is derived from an EMBL/GenBank/DDBJ whole genome shotgun (WGS) entry which is preliminary data.</text>
</comment>
<dbReference type="RefSeq" id="WP_212492582.1">
    <property type="nucleotide sequence ID" value="NZ_JAFCJH010000009.1"/>
</dbReference>
<dbReference type="InterPro" id="IPR011330">
    <property type="entry name" value="Glyco_hydro/deAcase_b/a-brl"/>
</dbReference>
<organism evidence="1 2">
    <name type="scientific">Bradyrhizobium jicamae</name>
    <dbReference type="NCBI Taxonomy" id="280332"/>
    <lineage>
        <taxon>Bacteria</taxon>
        <taxon>Pseudomonadati</taxon>
        <taxon>Pseudomonadota</taxon>
        <taxon>Alphaproteobacteria</taxon>
        <taxon>Hyphomicrobiales</taxon>
        <taxon>Nitrobacteraceae</taxon>
        <taxon>Bradyrhizobium</taxon>
    </lineage>
</organism>
<reference evidence="2" key="1">
    <citation type="journal article" date="2021" name="ISME J.">
        <title>Evolutionary origin and ecological implication of a unique nif island in free-living Bradyrhizobium lineages.</title>
        <authorList>
            <person name="Tao J."/>
        </authorList>
    </citation>
    <scope>NUCLEOTIDE SEQUENCE [LARGE SCALE GENOMIC DNA]</scope>
    <source>
        <strain evidence="2">SZCCT0434</strain>
    </source>
</reference>
<sequence length="334" mass="38360">MRSFLITIDTEGDDIWSKPSNPETRNAAFLPRFQSLCEKYGLKPTYLVNYEMANDPAFVEFGRDLIARNAGEIGMHLHAWNSPPIHPLTHDDSGHQPFLVEYPEDEIRKKIEFHTRFLEDRFGVKMLSHRSGRWAFNAFYAKVLRDLGYKVDCSVTPHVDWRGAKGDPEGAGGTDYREFPEQHYWMSERNIALPGTSSLLEVPMTIINRSPTFLTRATQACERLSGLPDKARRHVWPLDWLRPNGSNLNSMLRVLDVAIAQNRPYAEFMTHSSELMPGGSPYFPTDESVEKLYRDLNELFSQVAKHFVGSTLAEYHDRVLLLSRSNEMPSELRQ</sequence>
<protein>
    <recommendedName>
        <fullName evidence="3">Deacetylase</fullName>
    </recommendedName>
</protein>
<evidence type="ECO:0000313" key="1">
    <source>
        <dbReference type="EMBL" id="MBR0795973.1"/>
    </source>
</evidence>
<evidence type="ECO:0000313" key="2">
    <source>
        <dbReference type="Proteomes" id="UP001315278"/>
    </source>
</evidence>